<dbReference type="AlphaFoldDB" id="A0AAD3TSR6"/>
<evidence type="ECO:0000313" key="5">
    <source>
        <dbReference type="Proteomes" id="UP001222932"/>
    </source>
</evidence>
<dbReference type="EMBL" id="BTCM01000002">
    <property type="protein sequence ID" value="GMK55735.1"/>
    <property type="molecule type" value="Genomic_DNA"/>
</dbReference>
<evidence type="ECO:0000256" key="2">
    <source>
        <dbReference type="ARBA" id="ARBA00023128"/>
    </source>
</evidence>
<dbReference type="Proteomes" id="UP001222932">
    <property type="component" value="Unassembled WGS sequence"/>
</dbReference>
<protein>
    <submittedName>
        <fullName evidence="4">Uncharacterized protein</fullName>
    </submittedName>
</protein>
<dbReference type="GO" id="GO:0005739">
    <property type="term" value="C:mitochondrion"/>
    <property type="evidence" value="ECO:0007669"/>
    <property type="project" value="UniProtKB-SubCell"/>
</dbReference>
<reference evidence="4" key="2">
    <citation type="submission" date="2023-06" db="EMBL/GenBank/DDBJ databases">
        <authorList>
            <person name="Kobayashi Y."/>
            <person name="Kayamori A."/>
            <person name="Aoki K."/>
            <person name="Shiwa Y."/>
            <person name="Fujita N."/>
            <person name="Sugita T."/>
            <person name="Iwasaki W."/>
            <person name="Tanaka N."/>
            <person name="Takashima M."/>
        </authorList>
    </citation>
    <scope>NUCLEOTIDE SEQUENCE</scope>
    <source>
        <strain evidence="4">HIS016</strain>
    </source>
</reference>
<keyword evidence="5" id="KW-1185">Reference proteome</keyword>
<reference evidence="4" key="1">
    <citation type="journal article" date="2023" name="BMC Genomics">
        <title>Chromosome-level genome assemblies of Cutaneotrichosporon spp. (Trichosporonales, Basidiomycota) reveal imbalanced evolution between nucleotide sequences and chromosome synteny.</title>
        <authorList>
            <person name="Kobayashi Y."/>
            <person name="Kayamori A."/>
            <person name="Aoki K."/>
            <person name="Shiwa Y."/>
            <person name="Matsutani M."/>
            <person name="Fujita N."/>
            <person name="Sugita T."/>
            <person name="Iwasaki W."/>
            <person name="Tanaka N."/>
            <person name="Takashima M."/>
        </authorList>
    </citation>
    <scope>NUCLEOTIDE SEQUENCE</scope>
    <source>
        <strain evidence="4">HIS016</strain>
    </source>
</reference>
<sequence>MHATLVRNARTPLIQFIGKRTYPATSPKPGPHPYAPKEIADKFSSFFAQSSSSSAVSKQASAYGTGFLPASKKPYDFDKFYEAPSYYWQHNEMTEREIEAVMSGGATDIRTGP</sequence>
<evidence type="ECO:0000256" key="3">
    <source>
        <dbReference type="ARBA" id="ARBA00043970"/>
    </source>
</evidence>
<dbReference type="InterPro" id="IPR020373">
    <property type="entry name" value="Kgd4/YMR-31"/>
</dbReference>
<evidence type="ECO:0000313" key="4">
    <source>
        <dbReference type="EMBL" id="GMK55735.1"/>
    </source>
</evidence>
<evidence type="ECO:0000256" key="1">
    <source>
        <dbReference type="ARBA" id="ARBA00004173"/>
    </source>
</evidence>
<proteinExistence type="inferred from homology"/>
<accession>A0AAD3TSR6</accession>
<comment type="similarity">
    <text evidence="3">Belongs to the alpha-ketoglutarate dehydrogenase component 4 family.</text>
</comment>
<dbReference type="Pfam" id="PF10937">
    <property type="entry name" value="Kgd4-YMR31"/>
    <property type="match status" value="1"/>
</dbReference>
<comment type="caution">
    <text evidence="4">The sequence shown here is derived from an EMBL/GenBank/DDBJ whole genome shotgun (WGS) entry which is preliminary data.</text>
</comment>
<name>A0AAD3TSR6_9TREE</name>
<dbReference type="GO" id="GO:0006103">
    <property type="term" value="P:2-oxoglutarate metabolic process"/>
    <property type="evidence" value="ECO:0007669"/>
    <property type="project" value="InterPro"/>
</dbReference>
<comment type="subcellular location">
    <subcellularLocation>
        <location evidence="1">Mitochondrion</location>
    </subcellularLocation>
</comment>
<keyword evidence="2" id="KW-0496">Mitochondrion</keyword>
<organism evidence="4 5">
    <name type="scientific">Cutaneotrichosporon spelunceum</name>
    <dbReference type="NCBI Taxonomy" id="1672016"/>
    <lineage>
        <taxon>Eukaryota</taxon>
        <taxon>Fungi</taxon>
        <taxon>Dikarya</taxon>
        <taxon>Basidiomycota</taxon>
        <taxon>Agaricomycotina</taxon>
        <taxon>Tremellomycetes</taxon>
        <taxon>Trichosporonales</taxon>
        <taxon>Trichosporonaceae</taxon>
        <taxon>Cutaneotrichosporon</taxon>
    </lineage>
</organism>
<gene>
    <name evidence="4" type="ORF">CspeluHIS016_0207910</name>
</gene>